<evidence type="ECO:0000256" key="4">
    <source>
        <dbReference type="ARBA" id="ARBA00022692"/>
    </source>
</evidence>
<evidence type="ECO:0000256" key="3">
    <source>
        <dbReference type="ARBA" id="ARBA00022617"/>
    </source>
</evidence>
<dbReference type="Pfam" id="PF02167">
    <property type="entry name" value="Cytochrom_C1"/>
    <property type="match status" value="1"/>
</dbReference>
<evidence type="ECO:0000256" key="7">
    <source>
        <dbReference type="ARBA" id="ARBA00023004"/>
    </source>
</evidence>
<sequence>MKMTRIFVAALAALGLSGLAWAASSGQRAPEHHHWHNAGPFGTFDREAVQRGLQIYQEVCASCHSLDLIKFRNLGETGGPFESAEFPNANDNPIVMQIAAGYMIEDGPDDAGDMFERPGLPSDAFPSPFANPQQARGSNGGALPPDLSLIVKARSHGADYVRSLLLGYDEEVPEDVHVAAGQHYNPYFPGGLLAMASPLSEGIVTYSDGTEATMEQMSEDIVTFLTWAADPHMEARKQMGVMVLLYLFIFAILVYIAYRQIWANVKH</sequence>
<proteinExistence type="predicted"/>
<feature type="domain" description="Cytochrome c" evidence="13">
    <location>
        <begin position="47"/>
        <end position="165"/>
    </location>
</feature>
<evidence type="ECO:0000313" key="15">
    <source>
        <dbReference type="Proteomes" id="UP000199759"/>
    </source>
</evidence>
<dbReference type="GO" id="GO:0009055">
    <property type="term" value="F:electron transfer activity"/>
    <property type="evidence" value="ECO:0007669"/>
    <property type="project" value="InterPro"/>
</dbReference>
<dbReference type="RefSeq" id="WP_091766179.1">
    <property type="nucleotide sequence ID" value="NZ_FNHG01000002.1"/>
</dbReference>
<evidence type="ECO:0000313" key="14">
    <source>
        <dbReference type="EMBL" id="SDL77826.1"/>
    </source>
</evidence>
<keyword evidence="6 11" id="KW-1133">Transmembrane helix</keyword>
<dbReference type="Gene3D" id="1.20.5.100">
    <property type="entry name" value="Cytochrome c1, transmembrane anchor, C-terminal"/>
    <property type="match status" value="1"/>
</dbReference>
<dbReference type="InterPro" id="IPR036909">
    <property type="entry name" value="Cyt_c-like_dom_sf"/>
</dbReference>
<accession>A0A1G9MU55</accession>
<keyword evidence="3 9" id="KW-0349">Heme</keyword>
<evidence type="ECO:0000256" key="10">
    <source>
        <dbReference type="SAM" id="MobiDB-lite"/>
    </source>
</evidence>
<dbReference type="SUPFAM" id="SSF46626">
    <property type="entry name" value="Cytochrome c"/>
    <property type="match status" value="1"/>
</dbReference>
<evidence type="ECO:0000256" key="11">
    <source>
        <dbReference type="SAM" id="Phobius"/>
    </source>
</evidence>
<keyword evidence="8 11" id="KW-0472">Membrane</keyword>
<keyword evidence="4 11" id="KW-0812">Transmembrane</keyword>
<dbReference type="PROSITE" id="PS51007">
    <property type="entry name" value="CYTC"/>
    <property type="match status" value="1"/>
</dbReference>
<dbReference type="InterPro" id="IPR002326">
    <property type="entry name" value="Cyt_c1"/>
</dbReference>
<dbReference type="PRINTS" id="PR00603">
    <property type="entry name" value="CYTOCHROMEC1"/>
</dbReference>
<dbReference type="STRING" id="144026.SAMN04488568_102112"/>
<keyword evidence="12" id="KW-0732">Signal</keyword>
<dbReference type="Gene3D" id="1.10.760.10">
    <property type="entry name" value="Cytochrome c-like domain"/>
    <property type="match status" value="1"/>
</dbReference>
<keyword evidence="7 9" id="KW-0408">Iron</keyword>
<evidence type="ECO:0000256" key="8">
    <source>
        <dbReference type="ARBA" id="ARBA00023136"/>
    </source>
</evidence>
<evidence type="ECO:0000256" key="5">
    <source>
        <dbReference type="ARBA" id="ARBA00022723"/>
    </source>
</evidence>
<feature type="transmembrane region" description="Helical" evidence="11">
    <location>
        <begin position="239"/>
        <end position="258"/>
    </location>
</feature>
<name>A0A1G9MU55_9PROT</name>
<dbReference type="OrthoDB" id="9808471at2"/>
<dbReference type="PANTHER" id="PTHR10266:SF3">
    <property type="entry name" value="CYTOCHROME C1, HEME PROTEIN, MITOCHONDRIAL"/>
    <property type="match status" value="1"/>
</dbReference>
<feature type="binding site" description="covalent" evidence="9">
    <location>
        <position position="195"/>
    </location>
    <ligand>
        <name>heme c</name>
        <dbReference type="ChEBI" id="CHEBI:61717"/>
    </ligand>
</feature>
<dbReference type="InterPro" id="IPR009056">
    <property type="entry name" value="Cyt_c-like_dom"/>
</dbReference>
<dbReference type="GO" id="GO:0046872">
    <property type="term" value="F:metal ion binding"/>
    <property type="evidence" value="ECO:0007669"/>
    <property type="project" value="UniProtKB-KW"/>
</dbReference>
<organism evidence="14 15">
    <name type="scientific">Maricaulis salignorans</name>
    <dbReference type="NCBI Taxonomy" id="144026"/>
    <lineage>
        <taxon>Bacteria</taxon>
        <taxon>Pseudomonadati</taxon>
        <taxon>Pseudomonadota</taxon>
        <taxon>Alphaproteobacteria</taxon>
        <taxon>Maricaulales</taxon>
        <taxon>Maricaulaceae</taxon>
        <taxon>Maricaulis</taxon>
    </lineage>
</organism>
<evidence type="ECO:0000256" key="6">
    <source>
        <dbReference type="ARBA" id="ARBA00022989"/>
    </source>
</evidence>
<feature type="binding site" description="covalent" evidence="9">
    <location>
        <position position="64"/>
    </location>
    <ligand>
        <name>heme c</name>
        <dbReference type="ChEBI" id="CHEBI:61717"/>
    </ligand>
</feature>
<dbReference type="GO" id="GO:0020037">
    <property type="term" value="F:heme binding"/>
    <property type="evidence" value="ECO:0007669"/>
    <property type="project" value="InterPro"/>
</dbReference>
<comment type="cofactor">
    <cofactor evidence="9">
        <name>heme c</name>
        <dbReference type="ChEBI" id="CHEBI:61717"/>
    </cofactor>
    <text evidence="9">Binds 1 heme c group covalently per subunit.</text>
</comment>
<dbReference type="PANTHER" id="PTHR10266">
    <property type="entry name" value="CYTOCHROME C1"/>
    <property type="match status" value="1"/>
</dbReference>
<keyword evidence="15" id="KW-1185">Reference proteome</keyword>
<keyword evidence="5 9" id="KW-0479">Metal-binding</keyword>
<comment type="subcellular location">
    <subcellularLocation>
        <location evidence="1">Membrane</location>
    </subcellularLocation>
</comment>
<protein>
    <recommendedName>
        <fullName evidence="2">Cytochrome c1</fullName>
    </recommendedName>
</protein>
<evidence type="ECO:0000256" key="12">
    <source>
        <dbReference type="SAM" id="SignalP"/>
    </source>
</evidence>
<dbReference type="Proteomes" id="UP000199759">
    <property type="component" value="Unassembled WGS sequence"/>
</dbReference>
<dbReference type="AlphaFoldDB" id="A0A1G9MU55"/>
<dbReference type="GO" id="GO:0016020">
    <property type="term" value="C:membrane"/>
    <property type="evidence" value="ECO:0007669"/>
    <property type="project" value="UniProtKB-SubCell"/>
</dbReference>
<evidence type="ECO:0000256" key="1">
    <source>
        <dbReference type="ARBA" id="ARBA00004370"/>
    </source>
</evidence>
<evidence type="ECO:0000256" key="9">
    <source>
        <dbReference type="PIRSR" id="PIRSR602326-1"/>
    </source>
</evidence>
<feature type="region of interest" description="Disordered" evidence="10">
    <location>
        <begin position="116"/>
        <end position="142"/>
    </location>
</feature>
<evidence type="ECO:0000256" key="2">
    <source>
        <dbReference type="ARBA" id="ARBA00016165"/>
    </source>
</evidence>
<evidence type="ECO:0000259" key="13">
    <source>
        <dbReference type="PROSITE" id="PS51007"/>
    </source>
</evidence>
<feature type="signal peptide" evidence="12">
    <location>
        <begin position="1"/>
        <end position="22"/>
    </location>
</feature>
<feature type="chain" id="PRO_5011615323" description="Cytochrome c1" evidence="12">
    <location>
        <begin position="23"/>
        <end position="267"/>
    </location>
</feature>
<dbReference type="EMBL" id="FNHG01000002">
    <property type="protein sequence ID" value="SDL77826.1"/>
    <property type="molecule type" value="Genomic_DNA"/>
</dbReference>
<feature type="binding site" description="covalent" evidence="9">
    <location>
        <position position="63"/>
    </location>
    <ligand>
        <name>heme c</name>
        <dbReference type="ChEBI" id="CHEBI:61717"/>
    </ligand>
</feature>
<feature type="binding site" description="covalent" evidence="9">
    <location>
        <position position="60"/>
    </location>
    <ligand>
        <name>heme c</name>
        <dbReference type="ChEBI" id="CHEBI:61717"/>
    </ligand>
</feature>
<reference evidence="14 15" key="1">
    <citation type="submission" date="2016-10" db="EMBL/GenBank/DDBJ databases">
        <authorList>
            <person name="de Groot N.N."/>
        </authorList>
    </citation>
    <scope>NUCLEOTIDE SEQUENCE [LARGE SCALE GENOMIC DNA]</scope>
    <source>
        <strain evidence="14 15">DSM 16077</strain>
    </source>
</reference>
<gene>
    <name evidence="14" type="ORF">SAMN04488568_102112</name>
</gene>